<dbReference type="EMBL" id="JAXCLW010000001">
    <property type="protein sequence ID" value="MDY0881250.1"/>
    <property type="molecule type" value="Genomic_DNA"/>
</dbReference>
<dbReference type="HAMAP" id="MF_02120">
    <property type="entry name" value="LysA"/>
    <property type="match status" value="1"/>
</dbReference>
<dbReference type="PANTHER" id="PTHR43727:SF2">
    <property type="entry name" value="GROUP IV DECARBOXYLASE"/>
    <property type="match status" value="1"/>
</dbReference>
<evidence type="ECO:0000256" key="3">
    <source>
        <dbReference type="ARBA" id="ARBA00022898"/>
    </source>
</evidence>
<feature type="binding site" evidence="5">
    <location>
        <position position="373"/>
    </location>
    <ligand>
        <name>pyridoxal 5'-phosphate</name>
        <dbReference type="ChEBI" id="CHEBI:597326"/>
    </ligand>
</feature>
<name>A0ABU5E4R9_9PROT</name>
<sequence length="419" mass="44917">MTHFPYLNGQLHVENVPVARMAEEVGTPFYCYSTAAITDHYQAYVSALQDLDAKVYYSLKANSNQAVVATLARLGAGGDVVSLGEMYRALKAGIPADKIVFAGVGKTRDELAEALKAGIHQINVESESELDTLSEVAKSLGKQAVIALRINPDIDAKTHAKISTGKSENKFGIDIDHAAQIYSRAARLPGIRVAGISCHIGSQLTDLTPYRAAFSRIAELVTSLRRAGLPVERVDLGGGIGIAYRNEQTIDLKDYAAAVREIIAPLGCAIELEPGRSIVGNAGLLITRVINVKSGVSRKFVILDAAMNDLIRPTLYDAYHDIIPVMQPSNDDPVSRVDIVGPVCETGDRFAEQRAMSPLQAGDLVAICSAGAYGAVMASTYNTRLPPAEVLVKGDAFQVVRPRPTYDAIIGQDSVPSWL</sequence>
<keyword evidence="2 5" id="KW-0210">Decarboxylase</keyword>
<dbReference type="PRINTS" id="PR01179">
    <property type="entry name" value="ODADCRBXLASE"/>
</dbReference>
<keyword evidence="5 7" id="KW-0457">Lysine biosynthesis</keyword>
<evidence type="ECO:0000313" key="11">
    <source>
        <dbReference type="Proteomes" id="UP001279642"/>
    </source>
</evidence>
<evidence type="ECO:0000259" key="9">
    <source>
        <dbReference type="Pfam" id="PF02784"/>
    </source>
</evidence>
<dbReference type="SUPFAM" id="SSF50621">
    <property type="entry name" value="Alanine racemase C-terminal domain-like"/>
    <property type="match status" value="1"/>
</dbReference>
<evidence type="ECO:0000256" key="2">
    <source>
        <dbReference type="ARBA" id="ARBA00022793"/>
    </source>
</evidence>
<dbReference type="PROSITE" id="PS00879">
    <property type="entry name" value="ODR_DC_2_2"/>
    <property type="match status" value="1"/>
</dbReference>
<dbReference type="Gene3D" id="2.40.37.10">
    <property type="entry name" value="Lyase, Ornithine Decarboxylase, Chain A, domain 1"/>
    <property type="match status" value="1"/>
</dbReference>
<feature type="binding site" evidence="5">
    <location>
        <position position="276"/>
    </location>
    <ligand>
        <name>substrate</name>
    </ligand>
</feature>
<evidence type="ECO:0000256" key="1">
    <source>
        <dbReference type="ARBA" id="ARBA00001933"/>
    </source>
</evidence>
<dbReference type="Proteomes" id="UP001279642">
    <property type="component" value="Unassembled WGS sequence"/>
</dbReference>
<feature type="binding site" evidence="5">
    <location>
        <position position="316"/>
    </location>
    <ligand>
        <name>substrate</name>
    </ligand>
</feature>
<feature type="domain" description="Orn/DAP/Arg decarboxylase 2 N-terminal" evidence="9">
    <location>
        <begin position="36"/>
        <end position="279"/>
    </location>
</feature>
<keyword evidence="5" id="KW-0028">Amino-acid biosynthesis</keyword>
<dbReference type="RefSeq" id="WP_320506322.1">
    <property type="nucleotide sequence ID" value="NZ_JAXCLW010000001.1"/>
</dbReference>
<dbReference type="InterPro" id="IPR022643">
    <property type="entry name" value="De-COase2_C"/>
</dbReference>
<dbReference type="InterPro" id="IPR029066">
    <property type="entry name" value="PLP-binding_barrel"/>
</dbReference>
<dbReference type="SUPFAM" id="SSF51419">
    <property type="entry name" value="PLP-binding barrel"/>
    <property type="match status" value="1"/>
</dbReference>
<comment type="catalytic activity">
    <reaction evidence="5 7">
        <text>meso-2,6-diaminopimelate + H(+) = L-lysine + CO2</text>
        <dbReference type="Rhea" id="RHEA:15101"/>
        <dbReference type="ChEBI" id="CHEBI:15378"/>
        <dbReference type="ChEBI" id="CHEBI:16526"/>
        <dbReference type="ChEBI" id="CHEBI:32551"/>
        <dbReference type="ChEBI" id="CHEBI:57791"/>
        <dbReference type="EC" id="4.1.1.20"/>
    </reaction>
</comment>
<dbReference type="EC" id="4.1.1.20" evidence="5 6"/>
<evidence type="ECO:0000256" key="6">
    <source>
        <dbReference type="NCBIfam" id="TIGR01048"/>
    </source>
</evidence>
<dbReference type="Pfam" id="PF02784">
    <property type="entry name" value="Orn_Arg_deC_N"/>
    <property type="match status" value="1"/>
</dbReference>
<dbReference type="PANTHER" id="PTHR43727">
    <property type="entry name" value="DIAMINOPIMELATE DECARBOXYLASE"/>
    <property type="match status" value="1"/>
</dbReference>
<comment type="cofactor">
    <cofactor evidence="1 5 7">
        <name>pyridoxal 5'-phosphate</name>
        <dbReference type="ChEBI" id="CHEBI:597326"/>
    </cofactor>
</comment>
<feature type="binding site" evidence="5">
    <location>
        <position position="373"/>
    </location>
    <ligand>
        <name>substrate</name>
    </ligand>
</feature>
<dbReference type="CDD" id="cd06828">
    <property type="entry name" value="PLPDE_III_DapDC"/>
    <property type="match status" value="1"/>
</dbReference>
<comment type="similarity">
    <text evidence="5">Belongs to the Orn/Lys/Arg decarboxylase class-II family. LysA subfamily.</text>
</comment>
<dbReference type="PRINTS" id="PR01181">
    <property type="entry name" value="DAPDCRBXLASE"/>
</dbReference>
<dbReference type="InterPro" id="IPR002986">
    <property type="entry name" value="DAP_deCOOHase_LysA"/>
</dbReference>
<feature type="binding site" evidence="5">
    <location>
        <position position="345"/>
    </location>
    <ligand>
        <name>substrate</name>
    </ligand>
</feature>
<dbReference type="GO" id="GO:0008836">
    <property type="term" value="F:diaminopimelate decarboxylase activity"/>
    <property type="evidence" value="ECO:0007669"/>
    <property type="project" value="UniProtKB-EC"/>
</dbReference>
<feature type="binding site" evidence="5">
    <location>
        <position position="312"/>
    </location>
    <ligand>
        <name>substrate</name>
    </ligand>
</feature>
<dbReference type="Pfam" id="PF00278">
    <property type="entry name" value="Orn_DAP_Arg_deC"/>
    <property type="match status" value="1"/>
</dbReference>
<reference evidence="10 11" key="1">
    <citation type="journal article" date="2016" name="Antonie Van Leeuwenhoek">
        <title>Dongia soli sp. nov., isolated from soil from Dokdo, Korea.</title>
        <authorList>
            <person name="Kim D.U."/>
            <person name="Lee H."/>
            <person name="Kim H."/>
            <person name="Kim S.G."/>
            <person name="Ka J.O."/>
        </authorList>
    </citation>
    <scope>NUCLEOTIDE SEQUENCE [LARGE SCALE GENOMIC DNA]</scope>
    <source>
        <strain evidence="10 11">D78</strain>
    </source>
</reference>
<dbReference type="InterPro" id="IPR022644">
    <property type="entry name" value="De-COase2_N"/>
</dbReference>
<dbReference type="Gene3D" id="3.20.20.10">
    <property type="entry name" value="Alanine racemase"/>
    <property type="match status" value="1"/>
</dbReference>
<organism evidence="10 11">
    <name type="scientific">Dongia soli</name>
    <dbReference type="NCBI Taxonomy" id="600628"/>
    <lineage>
        <taxon>Bacteria</taxon>
        <taxon>Pseudomonadati</taxon>
        <taxon>Pseudomonadota</taxon>
        <taxon>Alphaproteobacteria</taxon>
        <taxon>Rhodospirillales</taxon>
        <taxon>Dongiaceae</taxon>
        <taxon>Dongia</taxon>
    </lineage>
</organism>
<dbReference type="InterPro" id="IPR022657">
    <property type="entry name" value="De-COase2_CS"/>
</dbReference>
<feature type="modified residue" description="N6-(pyridoxal phosphate)lysine" evidence="5">
    <location>
        <position position="60"/>
    </location>
</feature>
<proteinExistence type="inferred from homology"/>
<evidence type="ECO:0000256" key="5">
    <source>
        <dbReference type="HAMAP-Rule" id="MF_02120"/>
    </source>
</evidence>
<comment type="pathway">
    <text evidence="5 7">Amino-acid biosynthesis; L-lysine biosynthesis via DAP pathway; L-lysine from DL-2,6-diaminopimelate: step 1/1.</text>
</comment>
<feature type="binding site" evidence="5">
    <location>
        <position position="239"/>
    </location>
    <ligand>
        <name>pyridoxal 5'-phosphate</name>
        <dbReference type="ChEBI" id="CHEBI:597326"/>
    </ligand>
</feature>
<evidence type="ECO:0000313" key="10">
    <source>
        <dbReference type="EMBL" id="MDY0881250.1"/>
    </source>
</evidence>
<keyword evidence="11" id="KW-1185">Reference proteome</keyword>
<accession>A0ABU5E4R9</accession>
<comment type="caution">
    <text evidence="10">The sequence shown here is derived from an EMBL/GenBank/DDBJ whole genome shotgun (WGS) entry which is preliminary data.</text>
</comment>
<keyword evidence="4 5" id="KW-0456">Lyase</keyword>
<feature type="domain" description="Orn/DAP/Arg decarboxylase 2 C-terminal" evidence="8">
    <location>
        <begin position="29"/>
        <end position="371"/>
    </location>
</feature>
<comment type="function">
    <text evidence="5">Specifically catalyzes the decarboxylation of meso-diaminopimelate (meso-DAP) to L-lysine.</text>
</comment>
<feature type="binding site" evidence="5">
    <location>
        <begin position="273"/>
        <end position="276"/>
    </location>
    <ligand>
        <name>pyridoxal 5'-phosphate</name>
        <dbReference type="ChEBI" id="CHEBI:597326"/>
    </ligand>
</feature>
<evidence type="ECO:0000259" key="8">
    <source>
        <dbReference type="Pfam" id="PF00278"/>
    </source>
</evidence>
<comment type="subunit">
    <text evidence="5">Homodimer.</text>
</comment>
<dbReference type="InterPro" id="IPR009006">
    <property type="entry name" value="Ala_racemase/Decarboxylase_C"/>
</dbReference>
<protein>
    <recommendedName>
        <fullName evidence="5 6">Diaminopimelate decarboxylase</fullName>
        <shortName evidence="5">DAP decarboxylase</shortName>
        <shortName evidence="5">DAPDC</shortName>
        <ecNumber evidence="5 6">4.1.1.20</ecNumber>
    </recommendedName>
</protein>
<gene>
    <name evidence="5 10" type="primary">lysA</name>
    <name evidence="10" type="ORF">SMD27_00195</name>
</gene>
<evidence type="ECO:0000256" key="4">
    <source>
        <dbReference type="ARBA" id="ARBA00023239"/>
    </source>
</evidence>
<dbReference type="NCBIfam" id="TIGR01048">
    <property type="entry name" value="lysA"/>
    <property type="match status" value="1"/>
</dbReference>
<dbReference type="InterPro" id="IPR000183">
    <property type="entry name" value="Orn/DAP/Arg_de-COase"/>
</dbReference>
<keyword evidence="3 5" id="KW-0663">Pyridoxal phosphate</keyword>
<evidence type="ECO:0000256" key="7">
    <source>
        <dbReference type="RuleBase" id="RU003738"/>
    </source>
</evidence>